<evidence type="ECO:0000256" key="5">
    <source>
        <dbReference type="ARBA" id="ARBA00023239"/>
    </source>
</evidence>
<dbReference type="PANTHER" id="PTHR31559">
    <property type="entry name" value="PYRIDOXAL 5'-PHOSPHATE SYNTHASE SUBUNIT SNO"/>
    <property type="match status" value="1"/>
</dbReference>
<evidence type="ECO:0000256" key="10">
    <source>
        <dbReference type="HAMAP-Rule" id="MF_01615"/>
    </source>
</evidence>
<name>A0A6L5G584_9ACTN</name>
<protein>
    <recommendedName>
        <fullName evidence="10">Pyridoxal 5'-phosphate synthase subunit PdxT</fullName>
        <ecNumber evidence="10">4.3.3.6</ecNumber>
    </recommendedName>
    <alternativeName>
        <fullName evidence="10">Pdx2</fullName>
    </alternativeName>
    <alternativeName>
        <fullName evidence="10">Pyridoxal 5'-phosphate synthase glutaminase subunit</fullName>
        <ecNumber evidence="10">3.5.1.2</ecNumber>
    </alternativeName>
</protein>
<comment type="function">
    <text evidence="8 10">Catalyzes the hydrolysis of glutamine to glutamate and ammonia as part of the biosynthesis of pyridoxal 5'-phosphate. The resulting ammonia molecule is channeled to the active site of PdxS.</text>
</comment>
<dbReference type="CDD" id="cd01749">
    <property type="entry name" value="GATase1_PB"/>
    <property type="match status" value="1"/>
</dbReference>
<evidence type="ECO:0000256" key="11">
    <source>
        <dbReference type="PIRSR" id="PIRSR005639-1"/>
    </source>
</evidence>
<sequence length="223" mass="23385">MTVPRIGVLALQGDVVDHMRALEAAGAEAAPVRRAAELDAVEGLVIPGGESTTMSKLLEIFDLFDPVKKRLDEGMPAFGSCAGMIMLAEEVLDGRPDQRSFGVIPMTVRRNAFGRQVDSFETEIEVAGLDGGPFKAVFIRAPWVERVGGGVEVLATVASAADSGHGGPDGAGGRIVAVRAGACLATSFHPEVTADARVHEYFVDMVRSANAGPDEQEERGTPG</sequence>
<dbReference type="FunFam" id="3.40.50.880:FF:000010">
    <property type="entry name" value="uncharacterized protein LOC100176842 isoform X2"/>
    <property type="match status" value="1"/>
</dbReference>
<dbReference type="InterPro" id="IPR021196">
    <property type="entry name" value="PdxT/SNO_CS"/>
</dbReference>
<comment type="catalytic activity">
    <reaction evidence="6 10">
        <text>aldehydo-D-ribose 5-phosphate + D-glyceraldehyde 3-phosphate + L-glutamine = pyridoxal 5'-phosphate + L-glutamate + phosphate + 3 H2O + H(+)</text>
        <dbReference type="Rhea" id="RHEA:31507"/>
        <dbReference type="ChEBI" id="CHEBI:15377"/>
        <dbReference type="ChEBI" id="CHEBI:15378"/>
        <dbReference type="ChEBI" id="CHEBI:29985"/>
        <dbReference type="ChEBI" id="CHEBI:43474"/>
        <dbReference type="ChEBI" id="CHEBI:58273"/>
        <dbReference type="ChEBI" id="CHEBI:58359"/>
        <dbReference type="ChEBI" id="CHEBI:59776"/>
        <dbReference type="ChEBI" id="CHEBI:597326"/>
        <dbReference type="EC" id="4.3.3.6"/>
    </reaction>
</comment>
<comment type="pathway">
    <text evidence="10">Cofactor biosynthesis; pyridoxal 5'-phosphate biosynthesis.</text>
</comment>
<dbReference type="RefSeq" id="WP_153023980.1">
    <property type="nucleotide sequence ID" value="NZ_WIAO01000003.1"/>
</dbReference>
<dbReference type="SUPFAM" id="SSF52317">
    <property type="entry name" value="Class I glutamine amidotransferase-like"/>
    <property type="match status" value="1"/>
</dbReference>
<evidence type="ECO:0000256" key="3">
    <source>
        <dbReference type="ARBA" id="ARBA00022898"/>
    </source>
</evidence>
<dbReference type="GO" id="GO:0005829">
    <property type="term" value="C:cytosol"/>
    <property type="evidence" value="ECO:0007669"/>
    <property type="project" value="TreeGrafter"/>
</dbReference>
<reference evidence="13 14" key="1">
    <citation type="submission" date="2019-10" db="EMBL/GenBank/DDBJ databases">
        <title>Glycomyces albidus sp. nov., a novel actinomycete isolated from rhizosphere soil of wheat (Triticum aestivum L.).</title>
        <authorList>
            <person name="Qian L."/>
        </authorList>
    </citation>
    <scope>NUCLEOTIDE SEQUENCE [LARGE SCALE GENOMIC DNA]</scope>
    <source>
        <strain evidence="13 14">NEAU-7082</strain>
    </source>
</reference>
<keyword evidence="5 10" id="KW-0456">Lyase</keyword>
<evidence type="ECO:0000256" key="1">
    <source>
        <dbReference type="ARBA" id="ARBA00008345"/>
    </source>
</evidence>
<proteinExistence type="inferred from homology"/>
<dbReference type="Pfam" id="PF01174">
    <property type="entry name" value="SNO"/>
    <property type="match status" value="1"/>
</dbReference>
<comment type="caution">
    <text evidence="13">The sequence shown here is derived from an EMBL/GenBank/DDBJ whole genome shotgun (WGS) entry which is preliminary data.</text>
</comment>
<feature type="binding site" evidence="10 12">
    <location>
        <begin position="49"/>
        <end position="51"/>
    </location>
    <ligand>
        <name>L-glutamine</name>
        <dbReference type="ChEBI" id="CHEBI:58359"/>
    </ligand>
</feature>
<evidence type="ECO:0000256" key="7">
    <source>
        <dbReference type="ARBA" id="ARBA00049534"/>
    </source>
</evidence>
<dbReference type="EC" id="3.5.1.2" evidence="10"/>
<evidence type="ECO:0000256" key="12">
    <source>
        <dbReference type="PIRSR" id="PIRSR005639-2"/>
    </source>
</evidence>
<dbReference type="GO" id="GO:0008614">
    <property type="term" value="P:pyridoxine metabolic process"/>
    <property type="evidence" value="ECO:0007669"/>
    <property type="project" value="TreeGrafter"/>
</dbReference>
<dbReference type="Proteomes" id="UP000477750">
    <property type="component" value="Unassembled WGS sequence"/>
</dbReference>
<dbReference type="GO" id="GO:0006543">
    <property type="term" value="P:L-glutamine catabolic process"/>
    <property type="evidence" value="ECO:0007669"/>
    <property type="project" value="UniProtKB-UniRule"/>
</dbReference>
<keyword evidence="2 10" id="KW-0378">Hydrolase</keyword>
<accession>A0A6L5G584</accession>
<dbReference type="PIRSF" id="PIRSF005639">
    <property type="entry name" value="Glut_amidoT_SNO"/>
    <property type="match status" value="1"/>
</dbReference>
<keyword evidence="4 10" id="KW-0315">Glutamine amidotransferase</keyword>
<dbReference type="InterPro" id="IPR029062">
    <property type="entry name" value="Class_I_gatase-like"/>
</dbReference>
<organism evidence="13 14">
    <name type="scientific">Glycomyces albidus</name>
    <dbReference type="NCBI Taxonomy" id="2656774"/>
    <lineage>
        <taxon>Bacteria</taxon>
        <taxon>Bacillati</taxon>
        <taxon>Actinomycetota</taxon>
        <taxon>Actinomycetes</taxon>
        <taxon>Glycomycetales</taxon>
        <taxon>Glycomycetaceae</taxon>
        <taxon>Glycomyces</taxon>
    </lineage>
</organism>
<dbReference type="UniPathway" id="UPA00245"/>
<keyword evidence="14" id="KW-1185">Reference proteome</keyword>
<dbReference type="PROSITE" id="PS51130">
    <property type="entry name" value="PDXT_SNO_2"/>
    <property type="match status" value="1"/>
</dbReference>
<evidence type="ECO:0000256" key="9">
    <source>
        <dbReference type="ARBA" id="ARBA00064749"/>
    </source>
</evidence>
<comment type="similarity">
    <text evidence="1 10">Belongs to the glutaminase PdxT/SNO family.</text>
</comment>
<feature type="binding site" evidence="10 12">
    <location>
        <begin position="139"/>
        <end position="140"/>
    </location>
    <ligand>
        <name>L-glutamine</name>
        <dbReference type="ChEBI" id="CHEBI:58359"/>
    </ligand>
</feature>
<dbReference type="GO" id="GO:0036381">
    <property type="term" value="F:pyridoxal 5'-phosphate synthase (glutamine hydrolysing) activity"/>
    <property type="evidence" value="ECO:0007669"/>
    <property type="project" value="UniProtKB-UniRule"/>
</dbReference>
<dbReference type="EC" id="4.3.3.6" evidence="10"/>
<dbReference type="Gene3D" id="3.40.50.880">
    <property type="match status" value="1"/>
</dbReference>
<evidence type="ECO:0000256" key="8">
    <source>
        <dbReference type="ARBA" id="ARBA00054599"/>
    </source>
</evidence>
<dbReference type="PROSITE" id="PS01236">
    <property type="entry name" value="PDXT_SNO_1"/>
    <property type="match status" value="1"/>
</dbReference>
<feature type="active site" description="Nucleophile" evidence="10 11">
    <location>
        <position position="81"/>
    </location>
</feature>
<evidence type="ECO:0000313" key="14">
    <source>
        <dbReference type="Proteomes" id="UP000477750"/>
    </source>
</evidence>
<evidence type="ECO:0000256" key="6">
    <source>
        <dbReference type="ARBA" id="ARBA00047992"/>
    </source>
</evidence>
<keyword evidence="3 10" id="KW-0663">Pyridoxal phosphate</keyword>
<dbReference type="AlphaFoldDB" id="A0A6L5G584"/>
<feature type="binding site" evidence="10 12">
    <location>
        <position position="110"/>
    </location>
    <ligand>
        <name>L-glutamine</name>
        <dbReference type="ChEBI" id="CHEBI:58359"/>
    </ligand>
</feature>
<feature type="active site" description="Charge relay system" evidence="10 11">
    <location>
        <position position="191"/>
    </location>
</feature>
<dbReference type="NCBIfam" id="TIGR03800">
    <property type="entry name" value="PLP_synth_Pdx2"/>
    <property type="match status" value="1"/>
</dbReference>
<gene>
    <name evidence="10 13" type="primary">pdxT</name>
    <name evidence="13" type="ORF">GFD30_04295</name>
</gene>
<comment type="subunit">
    <text evidence="9 10">In the presence of PdxS, forms a dodecamer of heterodimers. Only shows activity in the heterodimer.</text>
</comment>
<dbReference type="InterPro" id="IPR002161">
    <property type="entry name" value="PdxT/SNO"/>
</dbReference>
<dbReference type="HAMAP" id="MF_01615">
    <property type="entry name" value="PdxT"/>
    <property type="match status" value="1"/>
</dbReference>
<dbReference type="PANTHER" id="PTHR31559:SF0">
    <property type="entry name" value="PYRIDOXAL 5'-PHOSPHATE SYNTHASE SUBUNIT SNO1-RELATED"/>
    <property type="match status" value="1"/>
</dbReference>
<comment type="catalytic activity">
    <reaction evidence="7 10">
        <text>L-glutamine + H2O = L-glutamate + NH4(+)</text>
        <dbReference type="Rhea" id="RHEA:15889"/>
        <dbReference type="ChEBI" id="CHEBI:15377"/>
        <dbReference type="ChEBI" id="CHEBI:28938"/>
        <dbReference type="ChEBI" id="CHEBI:29985"/>
        <dbReference type="ChEBI" id="CHEBI:58359"/>
        <dbReference type="EC" id="3.5.1.2"/>
    </reaction>
</comment>
<dbReference type="GO" id="GO:0004359">
    <property type="term" value="F:glutaminase activity"/>
    <property type="evidence" value="ECO:0007669"/>
    <property type="project" value="UniProtKB-UniRule"/>
</dbReference>
<dbReference type="GO" id="GO:1903600">
    <property type="term" value="C:glutaminase complex"/>
    <property type="evidence" value="ECO:0007669"/>
    <property type="project" value="TreeGrafter"/>
</dbReference>
<evidence type="ECO:0000313" key="13">
    <source>
        <dbReference type="EMBL" id="MQM24803.1"/>
    </source>
</evidence>
<evidence type="ECO:0000256" key="4">
    <source>
        <dbReference type="ARBA" id="ARBA00022962"/>
    </source>
</evidence>
<evidence type="ECO:0000256" key="2">
    <source>
        <dbReference type="ARBA" id="ARBA00022801"/>
    </source>
</evidence>
<dbReference type="GO" id="GO:0042823">
    <property type="term" value="P:pyridoxal phosphate biosynthetic process"/>
    <property type="evidence" value="ECO:0007669"/>
    <property type="project" value="UniProtKB-UniRule"/>
</dbReference>
<feature type="active site" description="Charge relay system" evidence="10 11">
    <location>
        <position position="189"/>
    </location>
</feature>
<dbReference type="EMBL" id="WIAO01000003">
    <property type="protein sequence ID" value="MQM24803.1"/>
    <property type="molecule type" value="Genomic_DNA"/>
</dbReference>
<dbReference type="PROSITE" id="PS51273">
    <property type="entry name" value="GATASE_TYPE_1"/>
    <property type="match status" value="1"/>
</dbReference>